<dbReference type="KEGG" id="smac:SMDB11_3913"/>
<dbReference type="PROSITE" id="PS50059">
    <property type="entry name" value="FKBP_PPIASE"/>
    <property type="match status" value="1"/>
</dbReference>
<feature type="compositionally biased region" description="Low complexity" evidence="6">
    <location>
        <begin position="54"/>
        <end position="64"/>
    </location>
</feature>
<reference evidence="9 10" key="3">
    <citation type="journal article" date="2014" name="Genome Biol. Evol.">
        <title>Genome evolution and plasticity of Serratia marcescens, an important multidrug-resistant nosocomial pathogen.</title>
        <authorList>
            <person name="Iguchi A."/>
            <person name="Nagaya Y."/>
            <person name="Pradel E."/>
            <person name="Ooka T."/>
            <person name="Ogura Y."/>
            <person name="Katsura K."/>
            <person name="Kurokawa K."/>
            <person name="Oshima K."/>
            <person name="Hattori M."/>
            <person name="Parkhill J."/>
            <person name="Sebaihia M."/>
            <person name="Coulthurst S.J."/>
            <person name="Gotoh N."/>
            <person name="Thomson N.R."/>
            <person name="Ewbank J.J."/>
            <person name="Hayashi T."/>
        </authorList>
    </citation>
    <scope>NUCLEOTIDE SEQUENCE [LARGE SCALE GENOMIC DNA]</scope>
    <source>
        <strain evidence="9 10">Db11</strain>
    </source>
</reference>
<gene>
    <name evidence="9" type="ORF">SMDB11_3913</name>
</gene>
<evidence type="ECO:0000256" key="1">
    <source>
        <dbReference type="ARBA" id="ARBA00000971"/>
    </source>
</evidence>
<feature type="signal peptide" evidence="7">
    <location>
        <begin position="1"/>
        <end position="23"/>
    </location>
</feature>
<evidence type="ECO:0000256" key="7">
    <source>
        <dbReference type="SAM" id="SignalP"/>
    </source>
</evidence>
<dbReference type="InterPro" id="IPR046357">
    <property type="entry name" value="PPIase_dom_sf"/>
</dbReference>
<accession>A0ABC9IP21</accession>
<reference evidence="10" key="2">
    <citation type="submission" date="2013-11" db="EMBL/GenBank/DDBJ databases">
        <title>Genome sequences of clinical and environmental isolates of Serratia marcescens.</title>
        <authorList>
            <person name="Iguchi A."/>
            <person name="Komatsu H."/>
            <person name="Nagaya Y."/>
            <person name="Ogura Y."/>
            <person name="Katsura K."/>
            <person name="Kurokawa K."/>
            <person name="Ooka T."/>
            <person name="Hattori M."/>
            <person name="Gotoh N."/>
            <person name="Thomson N."/>
            <person name="Hayashi T."/>
        </authorList>
    </citation>
    <scope>NUCLEOTIDE SEQUENCE [LARGE SCALE GENOMIC DNA]</scope>
    <source>
        <strain evidence="10">Db11</strain>
    </source>
</reference>
<feature type="coiled-coil region" evidence="5">
    <location>
        <begin position="76"/>
        <end position="110"/>
    </location>
</feature>
<dbReference type="EMBL" id="HG326223">
    <property type="protein sequence ID" value="CDG14473.1"/>
    <property type="molecule type" value="Genomic_DNA"/>
</dbReference>
<dbReference type="Proteomes" id="UP000018979">
    <property type="component" value="Chromosome I"/>
</dbReference>
<dbReference type="SUPFAM" id="SSF54534">
    <property type="entry name" value="FKBP-like"/>
    <property type="match status" value="1"/>
</dbReference>
<evidence type="ECO:0000313" key="10">
    <source>
        <dbReference type="Proteomes" id="UP000018979"/>
    </source>
</evidence>
<evidence type="ECO:0000313" key="9">
    <source>
        <dbReference type="EMBL" id="CDG14473.1"/>
    </source>
</evidence>
<dbReference type="PROSITE" id="PS51257">
    <property type="entry name" value="PROKAR_LIPOPROTEIN"/>
    <property type="match status" value="1"/>
</dbReference>
<keyword evidence="3 4" id="KW-0697">Rotamase</keyword>
<dbReference type="Pfam" id="PF00254">
    <property type="entry name" value="FKBP_C"/>
    <property type="match status" value="1"/>
</dbReference>
<feature type="region of interest" description="Disordered" evidence="6">
    <location>
        <begin position="39"/>
        <end position="64"/>
    </location>
</feature>
<feature type="chain" id="PRO_5044806769" description="peptidylprolyl isomerase" evidence="7">
    <location>
        <begin position="24"/>
        <end position="382"/>
    </location>
</feature>
<feature type="domain" description="PPIase FKBP-type" evidence="8">
    <location>
        <begin position="295"/>
        <end position="381"/>
    </location>
</feature>
<keyword evidence="4" id="KW-0413">Isomerase</keyword>
<dbReference type="Pfam" id="PF01346">
    <property type="entry name" value="FKBP_N"/>
    <property type="match status" value="1"/>
</dbReference>
<name>A0ABC9IP21_SERMA</name>
<proteinExistence type="predicted"/>
<sequence length="382" mass="40680">MKRCAQGWAMVLLLLAASGAACAADDGIPALLKFAEQRQAPPAAPREETVRKSAPAPVTKPATKPAAIVGADSVRLTSLKQSLQQQAEKIRQLERQLAAAQAAAAAKRERVVVDIRPLADALKGLRQAVAPVPEVGALAASLTRAEQRSASLAAQLAQQQQRVETLLAERQQAAKPPVLASEADKLAYAAGVSLGRDILHLQQENRRAGLEAESPLLLAGIADTLAGRLRLDEAAIDSALRTAHQRLQQAQQTQAPPLDGKDYLAAFTRQEGVKQDALGFYYRVDYAGSGAIGADDRVDIVVRESLTDGRVVKDMELAGTVISQPLTRYPPLFRAAIEKLQRHGSITLVVPPALAYGKQGSPPAIPPNATMIYTLRIADVQP</sequence>
<keyword evidence="5" id="KW-0175">Coiled coil</keyword>
<evidence type="ECO:0000256" key="3">
    <source>
        <dbReference type="ARBA" id="ARBA00023110"/>
    </source>
</evidence>
<evidence type="ECO:0000256" key="2">
    <source>
        <dbReference type="ARBA" id="ARBA00013194"/>
    </source>
</evidence>
<protein>
    <recommendedName>
        <fullName evidence="2 4">peptidylprolyl isomerase</fullName>
        <ecNumber evidence="2 4">5.2.1.8</ecNumber>
    </recommendedName>
</protein>
<feature type="coiled-coil region" evidence="5">
    <location>
        <begin position="142"/>
        <end position="169"/>
    </location>
</feature>
<dbReference type="AlphaFoldDB" id="A0ABC9IP21"/>
<dbReference type="InterPro" id="IPR000774">
    <property type="entry name" value="PPIase_FKBP_N"/>
</dbReference>
<keyword evidence="7" id="KW-0732">Signal</keyword>
<comment type="catalytic activity">
    <reaction evidence="1 4">
        <text>[protein]-peptidylproline (omega=180) = [protein]-peptidylproline (omega=0)</text>
        <dbReference type="Rhea" id="RHEA:16237"/>
        <dbReference type="Rhea" id="RHEA-COMP:10747"/>
        <dbReference type="Rhea" id="RHEA-COMP:10748"/>
        <dbReference type="ChEBI" id="CHEBI:83833"/>
        <dbReference type="ChEBI" id="CHEBI:83834"/>
        <dbReference type="EC" id="5.2.1.8"/>
    </reaction>
</comment>
<evidence type="ECO:0000256" key="5">
    <source>
        <dbReference type="SAM" id="Coils"/>
    </source>
</evidence>
<dbReference type="InterPro" id="IPR036944">
    <property type="entry name" value="PPIase_FKBP_N_sf"/>
</dbReference>
<evidence type="ECO:0000256" key="6">
    <source>
        <dbReference type="SAM" id="MobiDB-lite"/>
    </source>
</evidence>
<dbReference type="Gene3D" id="1.10.287.460">
    <property type="entry name" value="Peptidyl-prolyl cis-trans isomerase, FKBP-type, N-terminal domain"/>
    <property type="match status" value="1"/>
</dbReference>
<organism evidence="9 10">
    <name type="scientific">Serratia marcescens subsp. marcescens Db11</name>
    <dbReference type="NCBI Taxonomy" id="273526"/>
    <lineage>
        <taxon>Bacteria</taxon>
        <taxon>Pseudomonadati</taxon>
        <taxon>Pseudomonadota</taxon>
        <taxon>Gammaproteobacteria</taxon>
        <taxon>Enterobacterales</taxon>
        <taxon>Yersiniaceae</taxon>
        <taxon>Serratia</taxon>
    </lineage>
</organism>
<dbReference type="EC" id="5.2.1.8" evidence="2 4"/>
<evidence type="ECO:0000259" key="8">
    <source>
        <dbReference type="PROSITE" id="PS50059"/>
    </source>
</evidence>
<dbReference type="Gene3D" id="3.10.50.40">
    <property type="match status" value="1"/>
</dbReference>
<dbReference type="InterPro" id="IPR001179">
    <property type="entry name" value="PPIase_FKBP_dom"/>
</dbReference>
<reference evidence="9 10" key="1">
    <citation type="submission" date="2013-06" db="EMBL/GenBank/DDBJ databases">
        <authorList>
            <person name="Aslett M."/>
        </authorList>
    </citation>
    <scope>NUCLEOTIDE SEQUENCE [LARGE SCALE GENOMIC DNA]</scope>
    <source>
        <strain evidence="9 10">Db11</strain>
    </source>
</reference>
<evidence type="ECO:0000256" key="4">
    <source>
        <dbReference type="PROSITE-ProRule" id="PRU00277"/>
    </source>
</evidence>
<dbReference type="GO" id="GO:0003755">
    <property type="term" value="F:peptidyl-prolyl cis-trans isomerase activity"/>
    <property type="evidence" value="ECO:0007669"/>
    <property type="project" value="UniProtKB-KW"/>
</dbReference>